<evidence type="ECO:0000313" key="7">
    <source>
        <dbReference type="EMBL" id="CAL94450.1"/>
    </source>
</evidence>
<dbReference type="Pfam" id="PF00730">
    <property type="entry name" value="HhH-GPD"/>
    <property type="match status" value="1"/>
</dbReference>
<proteinExistence type="inferred from homology"/>
<evidence type="ECO:0000256" key="3">
    <source>
        <dbReference type="ARBA" id="ARBA00012000"/>
    </source>
</evidence>
<evidence type="ECO:0000256" key="5">
    <source>
        <dbReference type="ARBA" id="ARBA00023204"/>
    </source>
</evidence>
<dbReference type="InterPro" id="IPR051912">
    <property type="entry name" value="Alkylbase_DNA_Glycosylase/TA"/>
</dbReference>
<keyword evidence="8" id="KW-1185">Reference proteome</keyword>
<dbReference type="InterPro" id="IPR003265">
    <property type="entry name" value="HhH-GPD_domain"/>
</dbReference>
<dbReference type="EC" id="3.2.2.21" evidence="3"/>
<evidence type="ECO:0000256" key="4">
    <source>
        <dbReference type="ARBA" id="ARBA00022763"/>
    </source>
</evidence>
<dbReference type="CDD" id="cd00056">
    <property type="entry name" value="ENDO3c"/>
    <property type="match status" value="1"/>
</dbReference>
<dbReference type="FunFam" id="1.10.340.30:FF:000004">
    <property type="entry name" value="DNA-3-methyladenine glycosylase II"/>
    <property type="match status" value="1"/>
</dbReference>
<dbReference type="GO" id="GO:0008725">
    <property type="term" value="F:DNA-3-methyladenine glycosylase activity"/>
    <property type="evidence" value="ECO:0007669"/>
    <property type="project" value="TreeGrafter"/>
</dbReference>
<evidence type="ECO:0000313" key="8">
    <source>
        <dbReference type="Proteomes" id="UP000002588"/>
    </source>
</evidence>
<gene>
    <name evidence="7" type="primary">alkA</name>
    <name evidence="7" type="ordered locus">azo1833</name>
</gene>
<keyword evidence="4" id="KW-0227">DNA damage</keyword>
<dbReference type="AlphaFoldDB" id="A1K6J5"/>
<dbReference type="GO" id="GO:0006307">
    <property type="term" value="P:DNA alkylation repair"/>
    <property type="evidence" value="ECO:0007669"/>
    <property type="project" value="TreeGrafter"/>
</dbReference>
<name>A1K6J5_AZOSB</name>
<evidence type="ECO:0000256" key="2">
    <source>
        <dbReference type="ARBA" id="ARBA00010817"/>
    </source>
</evidence>
<dbReference type="EMBL" id="AM406670">
    <property type="protein sequence ID" value="CAL94450.1"/>
    <property type="molecule type" value="Genomic_DNA"/>
</dbReference>
<dbReference type="KEGG" id="azo:azo1833"/>
<dbReference type="RefSeq" id="WP_011765566.1">
    <property type="nucleotide sequence ID" value="NC_008702.1"/>
</dbReference>
<reference evidence="7 8" key="1">
    <citation type="journal article" date="2006" name="Nat. Biotechnol.">
        <title>Complete genome of the mutualistic, N2-fixing grass endophyte Azoarcus sp. strain BH72.</title>
        <authorList>
            <person name="Krause A."/>
            <person name="Ramakumar A."/>
            <person name="Bartels D."/>
            <person name="Battistoni F."/>
            <person name="Bekel T."/>
            <person name="Boch J."/>
            <person name="Boehm M."/>
            <person name="Friedrich F."/>
            <person name="Hurek T."/>
            <person name="Krause L."/>
            <person name="Linke B."/>
            <person name="McHardy A.C."/>
            <person name="Sarkar A."/>
            <person name="Schneiker S."/>
            <person name="Syed A.A."/>
            <person name="Thauer R."/>
            <person name="Vorhoelter F.-J."/>
            <person name="Weidner S."/>
            <person name="Puehler A."/>
            <person name="Reinhold-Hurek B."/>
            <person name="Kaiser O."/>
            <person name="Goesmann A."/>
        </authorList>
    </citation>
    <scope>NUCLEOTIDE SEQUENCE [LARGE SCALE GENOMIC DNA]</scope>
    <source>
        <strain evidence="7 8">BH72</strain>
    </source>
</reference>
<comment type="catalytic activity">
    <reaction evidence="1">
        <text>Hydrolysis of alkylated DNA, releasing 3-methyladenine, 3-methylguanine, 7-methylguanine and 7-methyladenine.</text>
        <dbReference type="EC" id="3.2.2.21"/>
    </reaction>
</comment>
<dbReference type="GO" id="GO:0043916">
    <property type="term" value="F:DNA-7-methylguanine glycosylase activity"/>
    <property type="evidence" value="ECO:0007669"/>
    <property type="project" value="TreeGrafter"/>
</dbReference>
<dbReference type="STRING" id="62928.azo1833"/>
<dbReference type="HOGENOM" id="CLU_000445_72_5_4"/>
<keyword evidence="7" id="KW-0326">Glycosidase</keyword>
<keyword evidence="7" id="KW-0378">Hydrolase</keyword>
<dbReference type="InterPro" id="IPR011257">
    <property type="entry name" value="DNA_glycosylase"/>
</dbReference>
<dbReference type="Gene3D" id="1.10.1670.40">
    <property type="match status" value="1"/>
</dbReference>
<comment type="similarity">
    <text evidence="2">Belongs to the alkylbase DNA glycosidase AlkA family.</text>
</comment>
<dbReference type="GO" id="GO:0006285">
    <property type="term" value="P:base-excision repair, AP site formation"/>
    <property type="evidence" value="ECO:0007669"/>
    <property type="project" value="TreeGrafter"/>
</dbReference>
<dbReference type="SUPFAM" id="SSF48150">
    <property type="entry name" value="DNA-glycosylase"/>
    <property type="match status" value="1"/>
</dbReference>
<sequence>MDTPDTLPPAQAELYQLATAHLAGIDADWARLVTAVGPCLLQPKPAREPYEALVRAVAYQQLATSVGDRIIGRLLALYPDSAFPQPEQLLATGFDALRGCGFSARKIETIHGIAQGTLSGLVPSRADAVSMDDEALIARLVELRGIGRWTVEMLLIFTLERIDVLPVDDFGVREGYRHLKSLDEMPGRKEMARAGLVCSPYRTVAAWYLWRSLALPDYRRRRAGKPGAP</sequence>
<dbReference type="GO" id="GO:0032993">
    <property type="term" value="C:protein-DNA complex"/>
    <property type="evidence" value="ECO:0007669"/>
    <property type="project" value="TreeGrafter"/>
</dbReference>
<dbReference type="eggNOG" id="COG0122">
    <property type="taxonomic scope" value="Bacteria"/>
</dbReference>
<evidence type="ECO:0000259" key="6">
    <source>
        <dbReference type="SMART" id="SM00478"/>
    </source>
</evidence>
<protein>
    <recommendedName>
        <fullName evidence="3">DNA-3-methyladenine glycosylase II</fullName>
        <ecNumber evidence="3">3.2.2.21</ecNumber>
    </recommendedName>
</protein>
<dbReference type="Gene3D" id="1.10.340.30">
    <property type="entry name" value="Hypothetical protein, domain 2"/>
    <property type="match status" value="1"/>
</dbReference>
<dbReference type="SMART" id="SM00478">
    <property type="entry name" value="ENDO3c"/>
    <property type="match status" value="1"/>
</dbReference>
<organism evidence="7 8">
    <name type="scientific">Azoarcus sp. (strain BH72)</name>
    <dbReference type="NCBI Taxonomy" id="418699"/>
    <lineage>
        <taxon>Bacteria</taxon>
        <taxon>Pseudomonadati</taxon>
        <taxon>Pseudomonadota</taxon>
        <taxon>Betaproteobacteria</taxon>
        <taxon>Rhodocyclales</taxon>
        <taxon>Zoogloeaceae</taxon>
        <taxon>Azoarcus</taxon>
    </lineage>
</organism>
<feature type="domain" description="HhH-GPD" evidence="6">
    <location>
        <begin position="58"/>
        <end position="214"/>
    </location>
</feature>
<accession>A1K6J5</accession>
<dbReference type="Proteomes" id="UP000002588">
    <property type="component" value="Chromosome"/>
</dbReference>
<evidence type="ECO:0000256" key="1">
    <source>
        <dbReference type="ARBA" id="ARBA00000086"/>
    </source>
</evidence>
<dbReference type="PANTHER" id="PTHR43003">
    <property type="entry name" value="DNA-3-METHYLADENINE GLYCOSYLASE"/>
    <property type="match status" value="1"/>
</dbReference>
<dbReference type="GO" id="GO:0032131">
    <property type="term" value="F:alkylated DNA binding"/>
    <property type="evidence" value="ECO:0007669"/>
    <property type="project" value="TreeGrafter"/>
</dbReference>
<keyword evidence="5" id="KW-0234">DNA repair</keyword>
<dbReference type="PANTHER" id="PTHR43003:SF5">
    <property type="entry name" value="DNA-3-METHYLADENINE GLYCOSYLASE"/>
    <property type="match status" value="1"/>
</dbReference>